<dbReference type="GO" id="GO:0006508">
    <property type="term" value="P:proteolysis"/>
    <property type="evidence" value="ECO:0007669"/>
    <property type="project" value="UniProtKB-KW"/>
</dbReference>
<name>A0A3A1YAI2_9GAMM</name>
<gene>
    <name evidence="4" type="ORF">CKF58_07900</name>
</gene>
<evidence type="ECO:0000256" key="2">
    <source>
        <dbReference type="ARBA" id="ARBA00022801"/>
    </source>
</evidence>
<evidence type="ECO:0000256" key="3">
    <source>
        <dbReference type="ARBA" id="ARBA00022825"/>
    </source>
</evidence>
<dbReference type="InterPro" id="IPR023828">
    <property type="entry name" value="Peptidase_S8_Ser-AS"/>
</dbReference>
<sequence length="156" mass="17369">MFVSNTPAETIRSWTKDPQNHGVTVYTTDENYQILQKSSVAREIYLLVAEIQVGSNIIEQRVRSGIEIFLDPTQKEQTTFYLNLQEITTADLIDKNVYISPHSKQCGLAMYHCVVAPFTGSLYESLDDSVNSKTLVKERDGTSVSSPYVAAVATLA</sequence>
<evidence type="ECO:0000256" key="1">
    <source>
        <dbReference type="ARBA" id="ARBA00022670"/>
    </source>
</evidence>
<protein>
    <submittedName>
        <fullName evidence="4">Uncharacterized protein</fullName>
    </submittedName>
</protein>
<dbReference type="PROSITE" id="PS00138">
    <property type="entry name" value="SUBTILASE_SER"/>
    <property type="match status" value="1"/>
</dbReference>
<evidence type="ECO:0000313" key="4">
    <source>
        <dbReference type="EMBL" id="RIY34675.1"/>
    </source>
</evidence>
<keyword evidence="5" id="KW-1185">Reference proteome</keyword>
<evidence type="ECO:0000313" key="5">
    <source>
        <dbReference type="Proteomes" id="UP000265916"/>
    </source>
</evidence>
<dbReference type="GO" id="GO:0008236">
    <property type="term" value="F:serine-type peptidase activity"/>
    <property type="evidence" value="ECO:0007669"/>
    <property type="project" value="UniProtKB-KW"/>
</dbReference>
<accession>A0A3A1YAI2</accession>
<organism evidence="4 5">
    <name type="scientific">Psittacicella hinzii</name>
    <dbReference type="NCBI Taxonomy" id="2028575"/>
    <lineage>
        <taxon>Bacteria</taxon>
        <taxon>Pseudomonadati</taxon>
        <taxon>Pseudomonadota</taxon>
        <taxon>Gammaproteobacteria</taxon>
        <taxon>Pasteurellales</taxon>
        <taxon>Psittacicellaceae</taxon>
        <taxon>Psittacicella</taxon>
    </lineage>
</organism>
<keyword evidence="2" id="KW-0378">Hydrolase</keyword>
<keyword evidence="1" id="KW-0645">Protease</keyword>
<dbReference type="RefSeq" id="WP_119532678.1">
    <property type="nucleotide sequence ID" value="NZ_JBHSSP010000035.1"/>
</dbReference>
<dbReference type="Proteomes" id="UP000265916">
    <property type="component" value="Unassembled WGS sequence"/>
</dbReference>
<reference evidence="4 5" key="1">
    <citation type="submission" date="2017-08" db="EMBL/GenBank/DDBJ databases">
        <title>Reclassification of Bisgaard taxon 37 and 44.</title>
        <authorList>
            <person name="Christensen H."/>
        </authorList>
    </citation>
    <scope>NUCLEOTIDE SEQUENCE [LARGE SCALE GENOMIC DNA]</scope>
    <source>
        <strain evidence="4 5">111</strain>
    </source>
</reference>
<comment type="caution">
    <text evidence="4">The sequence shown here is derived from an EMBL/GenBank/DDBJ whole genome shotgun (WGS) entry which is preliminary data.</text>
</comment>
<dbReference type="EMBL" id="NRJG01000183">
    <property type="protein sequence ID" value="RIY34675.1"/>
    <property type="molecule type" value="Genomic_DNA"/>
</dbReference>
<dbReference type="AlphaFoldDB" id="A0A3A1YAI2"/>
<proteinExistence type="predicted"/>
<keyword evidence="3" id="KW-0720">Serine protease</keyword>